<organism evidence="3 4">
    <name type="scientific">Leptolyngbya foveolarum</name>
    <dbReference type="NCBI Taxonomy" id="47253"/>
    <lineage>
        <taxon>Bacteria</taxon>
        <taxon>Bacillati</taxon>
        <taxon>Cyanobacteriota</taxon>
        <taxon>Cyanophyceae</taxon>
        <taxon>Leptolyngbyales</taxon>
        <taxon>Leptolyngbyaceae</taxon>
        <taxon>Leptolyngbya group</taxon>
        <taxon>Leptolyngbya</taxon>
    </lineage>
</organism>
<evidence type="ECO:0000313" key="3">
    <source>
        <dbReference type="EMBL" id="PZO18258.1"/>
    </source>
</evidence>
<evidence type="ECO:0000256" key="1">
    <source>
        <dbReference type="SAM" id="MobiDB-lite"/>
    </source>
</evidence>
<protein>
    <recommendedName>
        <fullName evidence="2">Trypsin-co-occurring domain-containing protein</fullName>
    </recommendedName>
</protein>
<feature type="compositionally biased region" description="Gly residues" evidence="1">
    <location>
        <begin position="43"/>
        <end position="59"/>
    </location>
</feature>
<evidence type="ECO:0000313" key="4">
    <source>
        <dbReference type="Proteomes" id="UP000249354"/>
    </source>
</evidence>
<accession>A0A2W4WGD3</accession>
<dbReference type="AlphaFoldDB" id="A0A2W4WGD3"/>
<dbReference type="EMBL" id="QBMC01000057">
    <property type="protein sequence ID" value="PZO18258.1"/>
    <property type="molecule type" value="Genomic_DNA"/>
</dbReference>
<dbReference type="NCBIfam" id="NF041216">
    <property type="entry name" value="CU044_2847_fam"/>
    <property type="match status" value="1"/>
</dbReference>
<dbReference type="InterPro" id="IPR045794">
    <property type="entry name" value="Trypco1"/>
</dbReference>
<feature type="domain" description="Trypsin-co-occurring" evidence="2">
    <location>
        <begin position="9"/>
        <end position="143"/>
    </location>
</feature>
<sequence>MARLVPILLEDGTEIYIEATEDVEIAPTEPAGLNDEEEMVRGGQKGWGGGGGRGFSGVPGGGEAAAASLQERGFANAAQSFKAIESTIRTYTKHTLSAFKDMADANVDKVTLEFGIRVSGEAGVPYVTKGAAESNLNITVECSFDHRN</sequence>
<name>A0A2W4WGD3_9CYAN</name>
<reference evidence="3 4" key="2">
    <citation type="submission" date="2018-06" db="EMBL/GenBank/DDBJ databases">
        <title>Metagenomic assembly of (sub)arctic Cyanobacteria and their associated microbiome from non-axenic cultures.</title>
        <authorList>
            <person name="Baurain D."/>
        </authorList>
    </citation>
    <scope>NUCLEOTIDE SEQUENCE [LARGE SCALE GENOMIC DNA]</scope>
    <source>
        <strain evidence="3">ULC129bin1</strain>
    </source>
</reference>
<feature type="region of interest" description="Disordered" evidence="1">
    <location>
        <begin position="40"/>
        <end position="59"/>
    </location>
</feature>
<reference evidence="4" key="1">
    <citation type="submission" date="2018-04" db="EMBL/GenBank/DDBJ databases">
        <authorList>
            <person name="Cornet L."/>
        </authorList>
    </citation>
    <scope>NUCLEOTIDE SEQUENCE [LARGE SCALE GENOMIC DNA]</scope>
</reference>
<comment type="caution">
    <text evidence="3">The sequence shown here is derived from an EMBL/GenBank/DDBJ whole genome shotgun (WGS) entry which is preliminary data.</text>
</comment>
<gene>
    <name evidence="3" type="ORF">DCF25_10070</name>
</gene>
<dbReference type="Proteomes" id="UP000249354">
    <property type="component" value="Unassembled WGS sequence"/>
</dbReference>
<evidence type="ECO:0000259" key="2">
    <source>
        <dbReference type="Pfam" id="PF19493"/>
    </source>
</evidence>
<dbReference type="Pfam" id="PF19493">
    <property type="entry name" value="Trypco1"/>
    <property type="match status" value="1"/>
</dbReference>
<proteinExistence type="predicted"/>